<protein>
    <submittedName>
        <fullName evidence="1">Uncharacterized protein</fullName>
    </submittedName>
</protein>
<organism evidence="1 2">
    <name type="scientific">Robertmurraya mangrovi</name>
    <dbReference type="NCBI Taxonomy" id="3098077"/>
    <lineage>
        <taxon>Bacteria</taxon>
        <taxon>Bacillati</taxon>
        <taxon>Bacillota</taxon>
        <taxon>Bacilli</taxon>
        <taxon>Bacillales</taxon>
        <taxon>Bacillaceae</taxon>
        <taxon>Robertmurraya</taxon>
    </lineage>
</organism>
<dbReference type="EMBL" id="JAXOFX010000009">
    <property type="protein sequence ID" value="MDZ5472878.1"/>
    <property type="molecule type" value="Genomic_DNA"/>
</dbReference>
<comment type="caution">
    <text evidence="1">The sequence shown here is derived from an EMBL/GenBank/DDBJ whole genome shotgun (WGS) entry which is preliminary data.</text>
</comment>
<proteinExistence type="predicted"/>
<sequence>MGKIKVRLIILGLLVVLIISSLMTNPTTEEYLKFTEEESGIATPKNIEIERINFYIFSTYAPKRPLDNYGSVHLGFMGKFYQISEGQFDYPWWLEFFN</sequence>
<dbReference type="Proteomes" id="UP001290455">
    <property type="component" value="Unassembled WGS sequence"/>
</dbReference>
<gene>
    <name evidence="1" type="ORF">SM124_14185</name>
</gene>
<name>A0ABU5J0E1_9BACI</name>
<evidence type="ECO:0000313" key="1">
    <source>
        <dbReference type="EMBL" id="MDZ5472878.1"/>
    </source>
</evidence>
<keyword evidence="2" id="KW-1185">Reference proteome</keyword>
<accession>A0ABU5J0E1</accession>
<dbReference type="RefSeq" id="WP_322447178.1">
    <property type="nucleotide sequence ID" value="NZ_JAXOFX010000009.1"/>
</dbReference>
<reference evidence="1 2" key="1">
    <citation type="submission" date="2023-11" db="EMBL/GenBank/DDBJ databases">
        <title>Bacillus jintuensis, isolated from a mudflat on the Beibu Gulf coast.</title>
        <authorList>
            <person name="Li M."/>
        </authorList>
    </citation>
    <scope>NUCLEOTIDE SEQUENCE [LARGE SCALE GENOMIC DNA]</scope>
    <source>
        <strain evidence="1 2">31A1R</strain>
    </source>
</reference>
<evidence type="ECO:0000313" key="2">
    <source>
        <dbReference type="Proteomes" id="UP001290455"/>
    </source>
</evidence>